<reference evidence="1" key="2">
    <citation type="submission" date="2020-11" db="EMBL/GenBank/DDBJ databases">
        <authorList>
            <person name="McCartney M.A."/>
            <person name="Auch B."/>
            <person name="Kono T."/>
            <person name="Mallez S."/>
            <person name="Becker A."/>
            <person name="Gohl D.M."/>
            <person name="Silverstein K.A.T."/>
            <person name="Koren S."/>
            <person name="Bechman K.B."/>
            <person name="Herman A."/>
            <person name="Abrahante J.E."/>
            <person name="Garbe J."/>
        </authorList>
    </citation>
    <scope>NUCLEOTIDE SEQUENCE</scope>
    <source>
        <strain evidence="1">Duluth1</strain>
        <tissue evidence="1">Whole animal</tissue>
    </source>
</reference>
<gene>
    <name evidence="1" type="ORF">DPMN_152688</name>
</gene>
<comment type="caution">
    <text evidence="1">The sequence shown here is derived from an EMBL/GenBank/DDBJ whole genome shotgun (WGS) entry which is preliminary data.</text>
</comment>
<evidence type="ECO:0000313" key="1">
    <source>
        <dbReference type="EMBL" id="KAH3799085.1"/>
    </source>
</evidence>
<organism evidence="1 2">
    <name type="scientific">Dreissena polymorpha</name>
    <name type="common">Zebra mussel</name>
    <name type="synonym">Mytilus polymorpha</name>
    <dbReference type="NCBI Taxonomy" id="45954"/>
    <lineage>
        <taxon>Eukaryota</taxon>
        <taxon>Metazoa</taxon>
        <taxon>Spiralia</taxon>
        <taxon>Lophotrochozoa</taxon>
        <taxon>Mollusca</taxon>
        <taxon>Bivalvia</taxon>
        <taxon>Autobranchia</taxon>
        <taxon>Heteroconchia</taxon>
        <taxon>Euheterodonta</taxon>
        <taxon>Imparidentia</taxon>
        <taxon>Neoheterodontei</taxon>
        <taxon>Myida</taxon>
        <taxon>Dreissenoidea</taxon>
        <taxon>Dreissenidae</taxon>
        <taxon>Dreissena</taxon>
    </lineage>
</organism>
<dbReference type="AlphaFoldDB" id="A0A9D4J5E1"/>
<proteinExistence type="predicted"/>
<accession>A0A9D4J5E1</accession>
<protein>
    <submittedName>
        <fullName evidence="1">Uncharacterized protein</fullName>
    </submittedName>
</protein>
<name>A0A9D4J5E1_DREPO</name>
<sequence>MIADIEWQPLQARRQTSKVTMMYRIINILNDIPSDPFLRSSISSKRGSRIRYIVPYYRTDYLRHSSFTSATRLWNQLPYHLVTPPVLKRARKGWHRNKPQ</sequence>
<reference evidence="1" key="1">
    <citation type="journal article" date="2019" name="bioRxiv">
        <title>The Genome of the Zebra Mussel, Dreissena polymorpha: A Resource for Invasive Species Research.</title>
        <authorList>
            <person name="McCartney M.A."/>
            <person name="Auch B."/>
            <person name="Kono T."/>
            <person name="Mallez S."/>
            <person name="Zhang Y."/>
            <person name="Obille A."/>
            <person name="Becker A."/>
            <person name="Abrahante J.E."/>
            <person name="Garbe J."/>
            <person name="Badalamenti J.P."/>
            <person name="Herman A."/>
            <person name="Mangelson H."/>
            <person name="Liachko I."/>
            <person name="Sullivan S."/>
            <person name="Sone E.D."/>
            <person name="Koren S."/>
            <person name="Silverstein K.A.T."/>
            <person name="Beckman K.B."/>
            <person name="Gohl D.M."/>
        </authorList>
    </citation>
    <scope>NUCLEOTIDE SEQUENCE</scope>
    <source>
        <strain evidence="1">Duluth1</strain>
        <tissue evidence="1">Whole animal</tissue>
    </source>
</reference>
<dbReference type="EMBL" id="JAIWYP010000007">
    <property type="protein sequence ID" value="KAH3799085.1"/>
    <property type="molecule type" value="Genomic_DNA"/>
</dbReference>
<evidence type="ECO:0000313" key="2">
    <source>
        <dbReference type="Proteomes" id="UP000828390"/>
    </source>
</evidence>
<keyword evidence="2" id="KW-1185">Reference proteome</keyword>
<dbReference type="Proteomes" id="UP000828390">
    <property type="component" value="Unassembled WGS sequence"/>
</dbReference>